<name>A0A6J7AIR7_9ZZZZ</name>
<feature type="domain" description="Mannose-1-phosphate guanyltransferase C-terminal" evidence="3">
    <location>
        <begin position="240"/>
        <end position="330"/>
    </location>
</feature>
<dbReference type="Pfam" id="PF00483">
    <property type="entry name" value="NTP_transferase"/>
    <property type="match status" value="1"/>
</dbReference>
<dbReference type="PANTHER" id="PTHR22572">
    <property type="entry name" value="SUGAR-1-PHOSPHATE GUANYL TRANSFERASE"/>
    <property type="match status" value="1"/>
</dbReference>
<evidence type="ECO:0000259" key="3">
    <source>
        <dbReference type="Pfam" id="PF25087"/>
    </source>
</evidence>
<dbReference type="CDD" id="cd04181">
    <property type="entry name" value="NTP_transferase"/>
    <property type="match status" value="1"/>
</dbReference>
<organism evidence="4">
    <name type="scientific">freshwater metagenome</name>
    <dbReference type="NCBI Taxonomy" id="449393"/>
    <lineage>
        <taxon>unclassified sequences</taxon>
        <taxon>metagenomes</taxon>
        <taxon>ecological metagenomes</taxon>
    </lineage>
</organism>
<dbReference type="AlphaFoldDB" id="A0A6J7AIR7"/>
<feature type="domain" description="Nucleotidyl transferase" evidence="2">
    <location>
        <begin position="3"/>
        <end position="232"/>
    </location>
</feature>
<evidence type="ECO:0000313" key="4">
    <source>
        <dbReference type="EMBL" id="CAB4832886.1"/>
    </source>
</evidence>
<dbReference type="Pfam" id="PF25087">
    <property type="entry name" value="GMPPB_C"/>
    <property type="match status" value="1"/>
</dbReference>
<proteinExistence type="inferred from homology"/>
<evidence type="ECO:0000259" key="2">
    <source>
        <dbReference type="Pfam" id="PF00483"/>
    </source>
</evidence>
<dbReference type="InterPro" id="IPR005835">
    <property type="entry name" value="NTP_transferase_dom"/>
</dbReference>
<evidence type="ECO:0000256" key="1">
    <source>
        <dbReference type="ARBA" id="ARBA00007274"/>
    </source>
</evidence>
<reference evidence="4" key="1">
    <citation type="submission" date="2020-05" db="EMBL/GenBank/DDBJ databases">
        <authorList>
            <person name="Chiriac C."/>
            <person name="Salcher M."/>
            <person name="Ghai R."/>
            <person name="Kavagutti S V."/>
        </authorList>
    </citation>
    <scope>NUCLEOTIDE SEQUENCE</scope>
</reference>
<dbReference type="SUPFAM" id="SSF53448">
    <property type="entry name" value="Nucleotide-diphospho-sugar transferases"/>
    <property type="match status" value="1"/>
</dbReference>
<sequence>MRAVVLVGGFGTRLRPLTAEVPKQMLPVVHVSMLERVIAGLSRYGVDEAILSLGFRPDAFIDAYPGGECAGVRLRYAVEPEPLDTAGAIRFAALEAGIDETFVVVNGDVLNDFDLRSLLELHRARGAEGTIHLTPVEDPSRYGVVPTSDDGRVLGFIEKPPRDEAPTNWINAGTYVLEPSVLDRIPAGRKVSIERETFPAMVADGTLYALGDACYWIDAGTPATYLEVQLDLLGSRRGTPEVGVHPDARIDPSAQVIRSVIGAGARVDAAAQVTDSVVLAGAHIGADARLDHAIVAEDAHIGAGAVLEDHCVVGRGQRVAPGQELRNAKVPAGS</sequence>
<dbReference type="Gene3D" id="2.160.10.10">
    <property type="entry name" value="Hexapeptide repeat proteins"/>
    <property type="match status" value="1"/>
</dbReference>
<dbReference type="Gene3D" id="3.90.550.10">
    <property type="entry name" value="Spore Coat Polysaccharide Biosynthesis Protein SpsA, Chain A"/>
    <property type="match status" value="1"/>
</dbReference>
<dbReference type="EMBL" id="CAFABA010000070">
    <property type="protein sequence ID" value="CAB4832886.1"/>
    <property type="molecule type" value="Genomic_DNA"/>
</dbReference>
<comment type="similarity">
    <text evidence="1">Belongs to the transferase hexapeptide repeat family.</text>
</comment>
<dbReference type="InterPro" id="IPR050486">
    <property type="entry name" value="Mannose-1P_guanyltransferase"/>
</dbReference>
<accession>A0A6J7AIR7</accession>
<protein>
    <submittedName>
        <fullName evidence="4">Unannotated protein</fullName>
    </submittedName>
</protein>
<dbReference type="InterPro" id="IPR056729">
    <property type="entry name" value="GMPPB_C"/>
</dbReference>
<gene>
    <name evidence="4" type="ORF">UFOPK3139_01723</name>
</gene>
<dbReference type="InterPro" id="IPR029044">
    <property type="entry name" value="Nucleotide-diphossugar_trans"/>
</dbReference>